<accession>A0A0B2WR47</accession>
<evidence type="ECO:0000259" key="3">
    <source>
        <dbReference type="Pfam" id="PF03914"/>
    </source>
</evidence>
<evidence type="ECO:0000256" key="2">
    <source>
        <dbReference type="SAM" id="MobiDB-lite"/>
    </source>
</evidence>
<dbReference type="STRING" id="1081103.A0A0B2WR47"/>
<keyword evidence="5" id="KW-1185">Reference proteome</keyword>
<dbReference type="GO" id="GO:0030692">
    <property type="term" value="C:Noc4p-Nop14p complex"/>
    <property type="evidence" value="ECO:0007669"/>
    <property type="project" value="TreeGrafter"/>
</dbReference>
<dbReference type="Pfam" id="PF03914">
    <property type="entry name" value="CBF"/>
    <property type="match status" value="1"/>
</dbReference>
<dbReference type="HOGENOM" id="CLU_015945_1_0_1"/>
<dbReference type="InterPro" id="IPR005612">
    <property type="entry name" value="CCAAT-binding_factor"/>
</dbReference>
<dbReference type="InterPro" id="IPR027193">
    <property type="entry name" value="Noc4"/>
</dbReference>
<dbReference type="GO" id="GO:0032040">
    <property type="term" value="C:small-subunit processome"/>
    <property type="evidence" value="ECO:0007669"/>
    <property type="project" value="TreeGrafter"/>
</dbReference>
<reference evidence="4 5" key="1">
    <citation type="journal article" date="2014" name="Proc. Natl. Acad. Sci. U.S.A.">
        <title>Trajectory and genomic determinants of fungal-pathogen speciation and host adaptation.</title>
        <authorList>
            <person name="Hu X."/>
            <person name="Xiao G."/>
            <person name="Zheng P."/>
            <person name="Shang Y."/>
            <person name="Su Y."/>
            <person name="Zhang X."/>
            <person name="Liu X."/>
            <person name="Zhan S."/>
            <person name="St Leger R.J."/>
            <person name="Wang C."/>
        </authorList>
    </citation>
    <scope>NUCLEOTIDE SEQUENCE [LARGE SCALE GENOMIC DNA]</scope>
    <source>
        <strain evidence="4 5">ARSEF 1941</strain>
    </source>
</reference>
<comment type="caution">
    <text evidence="4">The sequence shown here is derived from an EMBL/GenBank/DDBJ whole genome shotgun (WGS) entry which is preliminary data.</text>
</comment>
<dbReference type="PANTHER" id="PTHR12455:SF0">
    <property type="entry name" value="NUCLEOLAR COMPLEX PROTEIN 4 HOMOLOG"/>
    <property type="match status" value="1"/>
</dbReference>
<dbReference type="PANTHER" id="PTHR12455">
    <property type="entry name" value="NUCLEOLAR COMPLEX PROTEIN 4"/>
    <property type="match status" value="1"/>
</dbReference>
<dbReference type="Proteomes" id="UP000030816">
    <property type="component" value="Unassembled WGS sequence"/>
</dbReference>
<evidence type="ECO:0000313" key="5">
    <source>
        <dbReference type="Proteomes" id="UP000030816"/>
    </source>
</evidence>
<gene>
    <name evidence="4" type="ORF">MAM_05777</name>
</gene>
<dbReference type="EMBL" id="AZHE01000015">
    <property type="protein sequence ID" value="KHN96488.1"/>
    <property type="molecule type" value="Genomic_DNA"/>
</dbReference>
<comment type="similarity">
    <text evidence="1">Belongs to the CBF/MAK21 family.</text>
</comment>
<organism evidence="4 5">
    <name type="scientific">Metarhizium album (strain ARSEF 1941)</name>
    <dbReference type="NCBI Taxonomy" id="1081103"/>
    <lineage>
        <taxon>Eukaryota</taxon>
        <taxon>Fungi</taxon>
        <taxon>Dikarya</taxon>
        <taxon>Ascomycota</taxon>
        <taxon>Pezizomycotina</taxon>
        <taxon>Sordariomycetes</taxon>
        <taxon>Hypocreomycetidae</taxon>
        <taxon>Hypocreales</taxon>
        <taxon>Clavicipitaceae</taxon>
        <taxon>Metarhizium</taxon>
    </lineage>
</organism>
<feature type="domain" description="CCAAT-binding factor" evidence="3">
    <location>
        <begin position="315"/>
        <end position="472"/>
    </location>
</feature>
<dbReference type="AlphaFoldDB" id="A0A0B2WR47"/>
<dbReference type="RefSeq" id="XP_040677554.1">
    <property type="nucleotide sequence ID" value="XM_040824575.1"/>
</dbReference>
<evidence type="ECO:0000313" key="4">
    <source>
        <dbReference type="EMBL" id="KHN96488.1"/>
    </source>
</evidence>
<protein>
    <submittedName>
        <fullName evidence="4">CCAAT-binding factor</fullName>
    </submittedName>
</protein>
<evidence type="ECO:0000256" key="1">
    <source>
        <dbReference type="ARBA" id="ARBA00007797"/>
    </source>
</evidence>
<name>A0A0B2WR47_METAS</name>
<proteinExistence type="inferred from homology"/>
<dbReference type="OrthoDB" id="10263185at2759"/>
<dbReference type="GeneID" id="63740232"/>
<feature type="region of interest" description="Disordered" evidence="2">
    <location>
        <begin position="1"/>
        <end position="34"/>
    </location>
</feature>
<dbReference type="GO" id="GO:0042254">
    <property type="term" value="P:ribosome biogenesis"/>
    <property type="evidence" value="ECO:0007669"/>
    <property type="project" value="InterPro"/>
</dbReference>
<sequence>MVECAASEGLKRKQASVGEKAAKRRRSSSEETEDSNAKILLMEQGILESKKNYNDINVLLSTAREYEGGEPESMLAAVALCRVFVRLLSRGSLVAKKSLSEKDAVVVSWLKDQFSQYKLLLMSMVRHEDVAVTALTLSMRLLKTEGEFLYDNEDYSFPAAFTESIVKAVLLSDNEDVRPAYVEEFGEQYDDIRYFTFKSIRNLVKSLSEDMGHHDLFDRVFSLISALDGVPQSADDLEDFYIPRPTRKTHPLRSVNQHKKQGQEAWLALMGIVDTKAQRKRILDKTSTIIAPWFTKPELLADFLGNCYDAGGTMSVLALSGVFYLIQERNLDYPSFYPKLYSLLDRDILHSRHRSRFFRLLDTFLASTHLPASLVASFVKRLSRLALNAPPSAIAFVIPYIYNLLKRHPTCTFMVHRVIKDPEEKRNIQEHGFEDPFLPEETEPTETRAIDSCLWELVQLQSHYHPNIATIAKIMSEQFTKQSYNMEDFLDHSYASLLDAELGKDVKRAPVVEFQIPKRIFLPQDEPATHPDSLLVKLWDFGGKV</sequence>